<gene>
    <name evidence="2" type="ORF">GGR23_002338</name>
</gene>
<feature type="domain" description="Phytase-like" evidence="1">
    <location>
        <begin position="41"/>
        <end position="292"/>
    </location>
</feature>
<organism evidence="2 3">
    <name type="scientific">Gellertiella hungarica</name>
    <dbReference type="NCBI Taxonomy" id="1572859"/>
    <lineage>
        <taxon>Bacteria</taxon>
        <taxon>Pseudomonadati</taxon>
        <taxon>Pseudomonadota</taxon>
        <taxon>Alphaproteobacteria</taxon>
        <taxon>Hyphomicrobiales</taxon>
        <taxon>Rhizobiaceae</taxon>
        <taxon>Gellertiella</taxon>
    </lineage>
</organism>
<comment type="caution">
    <text evidence="2">The sequence shown here is derived from an EMBL/GenBank/DDBJ whole genome shotgun (WGS) entry which is preliminary data.</text>
</comment>
<name>A0A7W6NLA7_9HYPH</name>
<keyword evidence="3" id="KW-1185">Reference proteome</keyword>
<dbReference type="InterPro" id="IPR014567">
    <property type="entry name" value="UCP031900"/>
</dbReference>
<dbReference type="Pfam" id="PF13449">
    <property type="entry name" value="Phytase-like"/>
    <property type="match status" value="1"/>
</dbReference>
<sequence length="307" mass="33072">MVPTPVTASPISQFRLGSDETRFGKLEFLGGLVLGSSDALFGSVSSIRFLDDGTQFVSVLDTGHWLRGRVQRDPDGRLAGLTDVRITSMTDALGRLEAQKYFMDSEGVAVRGAEILVSYERKHRVDVYPAGDFERARPVGTVPILIPEGLLRANGGLETVVTAPKASPLQGAAVIVAERSVDESGNLLAAILDGPRKGRFSVAARDAFAVSDGTFLPSGDLLLLERRFNLATGVAMRIRRIRAGDLVPGAVVEGDVLIEATMADQIDNMEGIDALPMPDGSLHLILVSDDNHSVFQRTLMLEFRLDE</sequence>
<dbReference type="PIRSF" id="PIRSF031900">
    <property type="entry name" value="UCP031900"/>
    <property type="match status" value="1"/>
</dbReference>
<dbReference type="InterPro" id="IPR027372">
    <property type="entry name" value="Phytase-like_dom"/>
</dbReference>
<evidence type="ECO:0000313" key="2">
    <source>
        <dbReference type="EMBL" id="MBB4065137.1"/>
    </source>
</evidence>
<evidence type="ECO:0000259" key="1">
    <source>
        <dbReference type="Pfam" id="PF13449"/>
    </source>
</evidence>
<evidence type="ECO:0000313" key="3">
    <source>
        <dbReference type="Proteomes" id="UP000528286"/>
    </source>
</evidence>
<dbReference type="Proteomes" id="UP000528286">
    <property type="component" value="Unassembled WGS sequence"/>
</dbReference>
<proteinExistence type="predicted"/>
<dbReference type="AlphaFoldDB" id="A0A7W6NLA7"/>
<dbReference type="EMBL" id="JACIEZ010000004">
    <property type="protein sequence ID" value="MBB4065137.1"/>
    <property type="molecule type" value="Genomic_DNA"/>
</dbReference>
<protein>
    <recommendedName>
        <fullName evidence="1">Phytase-like domain-containing protein</fullName>
    </recommendedName>
</protein>
<reference evidence="2 3" key="1">
    <citation type="submission" date="2020-08" db="EMBL/GenBank/DDBJ databases">
        <title>Genomic Encyclopedia of Type Strains, Phase IV (KMG-IV): sequencing the most valuable type-strain genomes for metagenomic binning, comparative biology and taxonomic classification.</title>
        <authorList>
            <person name="Goeker M."/>
        </authorList>
    </citation>
    <scope>NUCLEOTIDE SEQUENCE [LARGE SCALE GENOMIC DNA]</scope>
    <source>
        <strain evidence="2 3">DSM 29853</strain>
    </source>
</reference>
<accession>A0A7W6NLA7</accession>